<keyword evidence="1" id="KW-0540">Nuclease</keyword>
<gene>
    <name evidence="1" type="ORF">HMPREF0367_00006</name>
</gene>
<name>U2RA88_9FIRM</name>
<dbReference type="Proteomes" id="UP000016658">
    <property type="component" value="Unassembled WGS sequence"/>
</dbReference>
<dbReference type="HOGENOM" id="CLU_620984_0_0_9"/>
<sequence length="401" mass="48195">MDQQKIEILNDGQTVDEEFVKTWEILDYCDQYNGTLTISFVGVIIKNKKILFSFPKHYNVTTLRENQTSCMKQILYILSKNKATYGSFDKGLKGEFPVKAYHDILNHYKKYGLYLSNESYFENGYEGNVDWNRTINKSNKIVQKNGVIFFPFVIKKNRDKSVFISECMNYVLADASNYRDFITTIIPYGYTKINPIFKNLKLVINELKRIRNLYFKDIEKILINNLINYIEWKSKAKDNVRLLTLKFDNYWEMMIDEYLNDKFIDIQCDDIIWGESSNIKFYKPEMEYVESKETIEKSKNRNLYKVQYDHISIDNENKRVIIFDSKYFNNEVNELNYKQLFYHYNLMQKYKDFKIYNGLLIPTEREYYTKVHIDRMDLDGVKIIEHYINLNDVLNHYSKKI</sequence>
<evidence type="ECO:0000313" key="1">
    <source>
        <dbReference type="EMBL" id="ERK47632.1"/>
    </source>
</evidence>
<dbReference type="Pfam" id="PF09563">
    <property type="entry name" value="RE_LlaJI"/>
    <property type="match status" value="1"/>
</dbReference>
<proteinExistence type="predicted"/>
<dbReference type="OrthoDB" id="2966537at2"/>
<dbReference type="AlphaFoldDB" id="U2RA88"/>
<dbReference type="RefSeq" id="WP_035399909.1">
    <property type="nucleotide sequence ID" value="NZ_KI270947.1"/>
</dbReference>
<dbReference type="EMBL" id="AWVI01000002">
    <property type="protein sequence ID" value="ERK47632.1"/>
    <property type="molecule type" value="Genomic_DNA"/>
</dbReference>
<accession>U2RA88</accession>
<comment type="caution">
    <text evidence="1">The sequence shown here is derived from an EMBL/GenBank/DDBJ whole genome shotgun (WGS) entry which is preliminary data.</text>
</comment>
<dbReference type="GO" id="GO:0004519">
    <property type="term" value="F:endonuclease activity"/>
    <property type="evidence" value="ECO:0007669"/>
    <property type="project" value="UniProtKB-KW"/>
</dbReference>
<keyword evidence="1" id="KW-0378">Hydrolase</keyword>
<protein>
    <submittedName>
        <fullName evidence="1">LlaJI restriction endonuclease</fullName>
    </submittedName>
</protein>
<dbReference type="InterPro" id="IPR018579">
    <property type="entry name" value="Restrct_endonuc_II_LlaJI"/>
</dbReference>
<organism evidence="1 2">
    <name type="scientific">Faecalitalea cylindroides ATCC 27803</name>
    <dbReference type="NCBI Taxonomy" id="649755"/>
    <lineage>
        <taxon>Bacteria</taxon>
        <taxon>Bacillati</taxon>
        <taxon>Bacillota</taxon>
        <taxon>Erysipelotrichia</taxon>
        <taxon>Erysipelotrichales</taxon>
        <taxon>Erysipelotrichaceae</taxon>
        <taxon>Faecalitalea</taxon>
    </lineage>
</organism>
<keyword evidence="1" id="KW-0255">Endonuclease</keyword>
<reference evidence="1 2" key="1">
    <citation type="submission" date="2013-06" db="EMBL/GenBank/DDBJ databases">
        <authorList>
            <person name="Weinstock G."/>
            <person name="Sodergren E."/>
            <person name="Lobos E.A."/>
            <person name="Fulton L."/>
            <person name="Fulton R."/>
            <person name="Courtney L."/>
            <person name="Fronick C."/>
            <person name="O'Laughlin M."/>
            <person name="Godfrey J."/>
            <person name="Wilson R.M."/>
            <person name="Miner T."/>
            <person name="Farmer C."/>
            <person name="Delehaunty K."/>
            <person name="Cordes M."/>
            <person name="Minx P."/>
            <person name="Tomlinson C."/>
            <person name="Chen J."/>
            <person name="Wollam A."/>
            <person name="Pepin K.H."/>
            <person name="Bhonagiri V."/>
            <person name="Zhang X."/>
            <person name="Warren W."/>
            <person name="Mitreva M."/>
            <person name="Mardis E.R."/>
            <person name="Wilson R.K."/>
        </authorList>
    </citation>
    <scope>NUCLEOTIDE SEQUENCE [LARGE SCALE GENOMIC DNA]</scope>
    <source>
        <strain evidence="1 2">ATCC 27803</strain>
    </source>
</reference>
<evidence type="ECO:0000313" key="2">
    <source>
        <dbReference type="Proteomes" id="UP000016658"/>
    </source>
</evidence>